<keyword evidence="2" id="KW-1185">Reference proteome</keyword>
<dbReference type="EMBL" id="JAHLJV010000024">
    <property type="protein sequence ID" value="KAK1593613.1"/>
    <property type="molecule type" value="Genomic_DNA"/>
</dbReference>
<name>A0AAD8V5Q2_9PEZI</name>
<dbReference type="GeneID" id="85447844"/>
<dbReference type="Proteomes" id="UP001230504">
    <property type="component" value="Unassembled WGS sequence"/>
</dbReference>
<accession>A0AAD8V5Q2</accession>
<dbReference type="AlphaFoldDB" id="A0AAD8V5Q2"/>
<organism evidence="1 2">
    <name type="scientific">Colletotrichum navitas</name>
    <dbReference type="NCBI Taxonomy" id="681940"/>
    <lineage>
        <taxon>Eukaryota</taxon>
        <taxon>Fungi</taxon>
        <taxon>Dikarya</taxon>
        <taxon>Ascomycota</taxon>
        <taxon>Pezizomycotina</taxon>
        <taxon>Sordariomycetes</taxon>
        <taxon>Hypocreomycetidae</taxon>
        <taxon>Glomerellales</taxon>
        <taxon>Glomerellaceae</taxon>
        <taxon>Colletotrichum</taxon>
        <taxon>Colletotrichum graminicola species complex</taxon>
    </lineage>
</organism>
<evidence type="ECO:0000313" key="1">
    <source>
        <dbReference type="EMBL" id="KAK1593613.1"/>
    </source>
</evidence>
<protein>
    <submittedName>
        <fullName evidence="1">Uncharacterized protein</fullName>
    </submittedName>
</protein>
<sequence>MLASKPQEPREPLSPAIPVVLCGKTEQVGSKVIAGLRPEYDVIHFVTSPTSGAAILPALLASRPLPPHPETSRIGSGNYTAAPRAVILGGAFHDAATAALQGAVADARASADVRTVPWLRQDSSKPAPPRGGPEYGAAMVVRVREALARLEGEGKLDGSYGGDEWY</sequence>
<comment type="caution">
    <text evidence="1">The sequence shown here is derived from an EMBL/GenBank/DDBJ whole genome shotgun (WGS) entry which is preliminary data.</text>
</comment>
<evidence type="ECO:0000313" key="2">
    <source>
        <dbReference type="Proteomes" id="UP001230504"/>
    </source>
</evidence>
<proteinExistence type="predicted"/>
<reference evidence="1" key="1">
    <citation type="submission" date="2021-06" db="EMBL/GenBank/DDBJ databases">
        <title>Comparative genomics, transcriptomics and evolutionary studies reveal genomic signatures of adaptation to plant cell wall in hemibiotrophic fungi.</title>
        <authorList>
            <consortium name="DOE Joint Genome Institute"/>
            <person name="Baroncelli R."/>
            <person name="Diaz J.F."/>
            <person name="Benocci T."/>
            <person name="Peng M."/>
            <person name="Battaglia E."/>
            <person name="Haridas S."/>
            <person name="Andreopoulos W."/>
            <person name="Labutti K."/>
            <person name="Pangilinan J."/>
            <person name="Floch G.L."/>
            <person name="Makela M.R."/>
            <person name="Henrissat B."/>
            <person name="Grigoriev I.V."/>
            <person name="Crouch J.A."/>
            <person name="De Vries R.P."/>
            <person name="Sukno S.A."/>
            <person name="Thon M.R."/>
        </authorList>
    </citation>
    <scope>NUCLEOTIDE SEQUENCE</scope>
    <source>
        <strain evidence="1">CBS 125086</strain>
    </source>
</reference>
<dbReference type="RefSeq" id="XP_060414899.1">
    <property type="nucleotide sequence ID" value="XM_060563604.1"/>
</dbReference>
<gene>
    <name evidence="1" type="ORF">LY79DRAFT_669156</name>
</gene>